<reference evidence="2 3" key="1">
    <citation type="submission" date="2023-07" db="EMBL/GenBank/DDBJ databases">
        <title>Sequencing the genomes of 1000 actinobacteria strains.</title>
        <authorList>
            <person name="Klenk H.-P."/>
        </authorList>
    </citation>
    <scope>NUCLEOTIDE SEQUENCE [LARGE SCALE GENOMIC DNA]</scope>
    <source>
        <strain evidence="2 3">DSM 44710</strain>
    </source>
</reference>
<sequence length="442" mass="47661">MQRRWVDALARKTDEARRGDKKVIAFSDCRCRCPDIATLEGVEQITLSGDKLRSRLWNWDYTHVTFDNPQDPRAGGSTVHLGVADTTRSSSPSAADSASGVCTARSLVTDAGLRPLWSRHYKSAKSAFGPTTTKKLASLLELHPAPGGEIRVLTEARRLNHREGVCRWCQARISPGLGHLVGHGDAITVERFGQCPTRAAQNGARCVLCGITVTASRPGAPASEVLVREGTGRWVTRHLASVRCTSTPPESHEDYLARRAAARAAEDAARAAGRRKQAEADERRARRAAQRRVDAHAAQAAEAARVAGLHETGRTTVNLHDKGLGGSLRAAMDEITVALSDGTTTTRWSVRTYHRTATGWTGEDYDPDEGHDAEYTTKADAQYAYRALKFQPDRPARVTSGGRAGDQCGRGGARIARNDSSGIAGIVCAGCDRCADVELSFA</sequence>
<evidence type="ECO:0000313" key="3">
    <source>
        <dbReference type="Proteomes" id="UP001240984"/>
    </source>
</evidence>
<evidence type="ECO:0000256" key="1">
    <source>
        <dbReference type="SAM" id="MobiDB-lite"/>
    </source>
</evidence>
<feature type="region of interest" description="Disordered" evidence="1">
    <location>
        <begin position="266"/>
        <end position="299"/>
    </location>
</feature>
<dbReference type="Proteomes" id="UP001240984">
    <property type="component" value="Unassembled WGS sequence"/>
</dbReference>
<organism evidence="2 3">
    <name type="scientific">Catenuloplanes nepalensis</name>
    <dbReference type="NCBI Taxonomy" id="587533"/>
    <lineage>
        <taxon>Bacteria</taxon>
        <taxon>Bacillati</taxon>
        <taxon>Actinomycetota</taxon>
        <taxon>Actinomycetes</taxon>
        <taxon>Micromonosporales</taxon>
        <taxon>Micromonosporaceae</taxon>
        <taxon>Catenuloplanes</taxon>
    </lineage>
</organism>
<keyword evidence="3" id="KW-1185">Reference proteome</keyword>
<evidence type="ECO:0000313" key="2">
    <source>
        <dbReference type="EMBL" id="MDP9792613.1"/>
    </source>
</evidence>
<comment type="caution">
    <text evidence="2">The sequence shown here is derived from an EMBL/GenBank/DDBJ whole genome shotgun (WGS) entry which is preliminary data.</text>
</comment>
<dbReference type="RefSeq" id="WP_306827487.1">
    <property type="nucleotide sequence ID" value="NZ_JAUSRA010000001.1"/>
</dbReference>
<gene>
    <name evidence="2" type="ORF">J2S43_001125</name>
</gene>
<name>A0ABT9MMI4_9ACTN</name>
<accession>A0ABT9MMI4</accession>
<proteinExistence type="predicted"/>
<dbReference type="EMBL" id="JAUSRA010000001">
    <property type="protein sequence ID" value="MDP9792613.1"/>
    <property type="molecule type" value="Genomic_DNA"/>
</dbReference>
<protein>
    <submittedName>
        <fullName evidence="2">Uncharacterized protein</fullName>
    </submittedName>
</protein>